<dbReference type="SUPFAM" id="SSF53271">
    <property type="entry name" value="PRTase-like"/>
    <property type="match status" value="1"/>
</dbReference>
<dbReference type="InterPro" id="IPR051910">
    <property type="entry name" value="ComF/GntX_DNA_util-trans"/>
</dbReference>
<evidence type="ECO:0000256" key="2">
    <source>
        <dbReference type="SAM" id="MobiDB-lite"/>
    </source>
</evidence>
<dbReference type="PANTHER" id="PTHR47505:SF1">
    <property type="entry name" value="DNA UTILIZATION PROTEIN YHGH"/>
    <property type="match status" value="1"/>
</dbReference>
<dbReference type="EMBL" id="JAANNP010000001">
    <property type="protein sequence ID" value="NHC13032.1"/>
    <property type="molecule type" value="Genomic_DNA"/>
</dbReference>
<comment type="caution">
    <text evidence="4">The sequence shown here is derived from an EMBL/GenBank/DDBJ whole genome shotgun (WGS) entry which is preliminary data.</text>
</comment>
<dbReference type="Gene3D" id="3.40.50.2020">
    <property type="match status" value="1"/>
</dbReference>
<feature type="domain" description="Phosphoribosyltransferase" evidence="3">
    <location>
        <begin position="191"/>
        <end position="238"/>
    </location>
</feature>
<reference evidence="4 5" key="1">
    <citation type="submission" date="2020-03" db="EMBL/GenBank/DDBJ databases">
        <title>Two novel Motilibacter sp.</title>
        <authorList>
            <person name="Liu S."/>
        </authorList>
    </citation>
    <scope>NUCLEOTIDE SEQUENCE [LARGE SCALE GENOMIC DNA]</scope>
    <source>
        <strain evidence="4 5">E257</strain>
    </source>
</reference>
<proteinExistence type="inferred from homology"/>
<evidence type="ECO:0000256" key="1">
    <source>
        <dbReference type="ARBA" id="ARBA00008007"/>
    </source>
</evidence>
<dbReference type="Pfam" id="PF00156">
    <property type="entry name" value="Pribosyltran"/>
    <property type="match status" value="1"/>
</dbReference>
<dbReference type="InterPro" id="IPR029057">
    <property type="entry name" value="PRTase-like"/>
</dbReference>
<organism evidence="4 5">
    <name type="scientific">Motilibacter deserti</name>
    <dbReference type="NCBI Taxonomy" id="2714956"/>
    <lineage>
        <taxon>Bacteria</taxon>
        <taxon>Bacillati</taxon>
        <taxon>Actinomycetota</taxon>
        <taxon>Actinomycetes</taxon>
        <taxon>Motilibacterales</taxon>
        <taxon>Motilibacteraceae</taxon>
        <taxon>Motilibacter</taxon>
    </lineage>
</organism>
<evidence type="ECO:0000313" key="4">
    <source>
        <dbReference type="EMBL" id="NHC13032.1"/>
    </source>
</evidence>
<name>A0ABX0GQC7_9ACTN</name>
<evidence type="ECO:0000259" key="3">
    <source>
        <dbReference type="Pfam" id="PF00156"/>
    </source>
</evidence>
<sequence length="268" mass="27305">MTTPTGPHLLRRAARALVGLVLDDGCAGCGLPDIPLLCDGCARALAAPARPAVPCPPPPGLPPSWATAAYAGAARSVLAAYKEDGRAALARPLGAALGRSVVQALGAHPAVQPAAPVLLVPVPSAPAAVRRRGRDPVRVLARRATQEARRAGHPVRLAPVLRLRRRVADSAGLDAGARARNLDGAHEVPARLAGLVVAARVVVVDDVLTTGATLAEASRALRAAGADVLAVAAVAASQRRAPVAPDALGATMRSPPLTGRDARRRRND</sequence>
<keyword evidence="5" id="KW-1185">Reference proteome</keyword>
<dbReference type="PANTHER" id="PTHR47505">
    <property type="entry name" value="DNA UTILIZATION PROTEIN YHGH"/>
    <property type="match status" value="1"/>
</dbReference>
<dbReference type="InterPro" id="IPR000836">
    <property type="entry name" value="PRTase_dom"/>
</dbReference>
<feature type="region of interest" description="Disordered" evidence="2">
    <location>
        <begin position="245"/>
        <end position="268"/>
    </location>
</feature>
<comment type="similarity">
    <text evidence="1">Belongs to the ComF/GntX family.</text>
</comment>
<evidence type="ECO:0000313" key="5">
    <source>
        <dbReference type="Proteomes" id="UP000800981"/>
    </source>
</evidence>
<gene>
    <name evidence="4" type="ORF">G9H71_04475</name>
</gene>
<dbReference type="Proteomes" id="UP000800981">
    <property type="component" value="Unassembled WGS sequence"/>
</dbReference>
<accession>A0ABX0GQC7</accession>
<protein>
    <submittedName>
        <fullName evidence="4">ComF family protein</fullName>
    </submittedName>
</protein>
<dbReference type="RefSeq" id="WP_166278394.1">
    <property type="nucleotide sequence ID" value="NZ_JAANNP010000001.1"/>
</dbReference>